<organism evidence="2 3">
    <name type="scientific">Oxobacter pfennigii</name>
    <dbReference type="NCBI Taxonomy" id="36849"/>
    <lineage>
        <taxon>Bacteria</taxon>
        <taxon>Bacillati</taxon>
        <taxon>Bacillota</taxon>
        <taxon>Clostridia</taxon>
        <taxon>Eubacteriales</taxon>
        <taxon>Clostridiaceae</taxon>
        <taxon>Oxobacter</taxon>
    </lineage>
</organism>
<dbReference type="STRING" id="36849.OXPF_24140"/>
<keyword evidence="3" id="KW-1185">Reference proteome</keyword>
<comment type="caution">
    <text evidence="2">The sequence shown here is derived from an EMBL/GenBank/DDBJ whole genome shotgun (WGS) entry which is preliminary data.</text>
</comment>
<feature type="region of interest" description="Disordered" evidence="1">
    <location>
        <begin position="192"/>
        <end position="214"/>
    </location>
</feature>
<name>A0A0P8X0G2_9CLOT</name>
<protein>
    <recommendedName>
        <fullName evidence="4">HEAT repeat protein</fullName>
    </recommendedName>
</protein>
<gene>
    <name evidence="2" type="ORF">OXPF_24140</name>
</gene>
<evidence type="ECO:0000313" key="2">
    <source>
        <dbReference type="EMBL" id="KPU44246.1"/>
    </source>
</evidence>
<dbReference type="Proteomes" id="UP000050326">
    <property type="component" value="Unassembled WGS sequence"/>
</dbReference>
<sequence length="214" mass="24068">MDVLEKLKGGDLRSIGRADEVVSDILENDGLFERVFEGMQSEDAIVRMRACDAIEKVSRIKPYLLDKHKDKLINEVAAIEQQEVRWHLAQIFSRLDLEESEVKKIVELLKDWINMSKSNIVKVNSIQCLFDLTLHHTHLKPLLIEILNKSMEKGSPSVKSRVKKLYLSLADTNPNMLPAIPRNAPSNITVMERPKTSSSMGGSGIKGRGPDKPA</sequence>
<reference evidence="2 3" key="1">
    <citation type="submission" date="2015-09" db="EMBL/GenBank/DDBJ databases">
        <title>Genome sequence of Oxobacter pfennigii DSM 3222.</title>
        <authorList>
            <person name="Poehlein A."/>
            <person name="Bengelsdorf F.R."/>
            <person name="Schiel-Bengelsdorf B."/>
            <person name="Duerre P."/>
            <person name="Daniel R."/>
        </authorList>
    </citation>
    <scope>NUCLEOTIDE SEQUENCE [LARGE SCALE GENOMIC DNA]</scope>
    <source>
        <strain evidence="2 3">DSM 3222</strain>
    </source>
</reference>
<dbReference type="AlphaFoldDB" id="A0A0P8X0G2"/>
<evidence type="ECO:0000313" key="3">
    <source>
        <dbReference type="Proteomes" id="UP000050326"/>
    </source>
</evidence>
<dbReference type="Gene3D" id="1.25.10.10">
    <property type="entry name" value="Leucine-rich Repeat Variant"/>
    <property type="match status" value="1"/>
</dbReference>
<dbReference type="SUPFAM" id="SSF48371">
    <property type="entry name" value="ARM repeat"/>
    <property type="match status" value="1"/>
</dbReference>
<dbReference type="InterPro" id="IPR011989">
    <property type="entry name" value="ARM-like"/>
</dbReference>
<evidence type="ECO:0000256" key="1">
    <source>
        <dbReference type="SAM" id="MobiDB-lite"/>
    </source>
</evidence>
<proteinExistence type="predicted"/>
<dbReference type="EMBL" id="LKET01000032">
    <property type="protein sequence ID" value="KPU44246.1"/>
    <property type="molecule type" value="Genomic_DNA"/>
</dbReference>
<dbReference type="InterPro" id="IPR016024">
    <property type="entry name" value="ARM-type_fold"/>
</dbReference>
<evidence type="ECO:0008006" key="4">
    <source>
        <dbReference type="Google" id="ProtNLM"/>
    </source>
</evidence>
<accession>A0A0P8X0G2</accession>